<protein>
    <recommendedName>
        <fullName evidence="2">Glutamate dehydrogenase</fullName>
    </recommendedName>
</protein>
<dbReference type="Gene3D" id="1.10.285.10">
    <property type="entry name" value="Glutamate Dehydrogenase, chain A, domain 3"/>
    <property type="match status" value="1"/>
</dbReference>
<gene>
    <name evidence="1" type="ORF">S03H2_69807</name>
</gene>
<sequence>MEKNVEAFMEKVIEKNPGEKEFHQAVREVVESVMPFIASNKKQCIFIQVRYELCEIYISPNYCPI</sequence>
<evidence type="ECO:0008006" key="2">
    <source>
        <dbReference type="Google" id="ProtNLM"/>
    </source>
</evidence>
<comment type="caution">
    <text evidence="1">The sequence shown here is derived from an EMBL/GenBank/DDBJ whole genome shotgun (WGS) entry which is preliminary data.</text>
</comment>
<evidence type="ECO:0000313" key="1">
    <source>
        <dbReference type="EMBL" id="GAI00255.1"/>
    </source>
</evidence>
<name>X1LCU8_9ZZZZ</name>
<dbReference type="AlphaFoldDB" id="X1LCU8"/>
<reference evidence="1" key="1">
    <citation type="journal article" date="2014" name="Front. Microbiol.">
        <title>High frequency of phylogenetically diverse reductive dehalogenase-homologous genes in deep subseafloor sedimentary metagenomes.</title>
        <authorList>
            <person name="Kawai M."/>
            <person name="Futagami T."/>
            <person name="Toyoda A."/>
            <person name="Takaki Y."/>
            <person name="Nishi S."/>
            <person name="Hori S."/>
            <person name="Arai W."/>
            <person name="Tsubouchi T."/>
            <person name="Morono Y."/>
            <person name="Uchiyama I."/>
            <person name="Ito T."/>
            <person name="Fujiyama A."/>
            <person name="Inagaki F."/>
            <person name="Takami H."/>
        </authorList>
    </citation>
    <scope>NUCLEOTIDE SEQUENCE</scope>
    <source>
        <strain evidence="1">Expedition CK06-06</strain>
    </source>
</reference>
<proteinExistence type="predicted"/>
<accession>X1LCU8</accession>
<feature type="non-terminal residue" evidence="1">
    <location>
        <position position="65"/>
    </location>
</feature>
<dbReference type="EMBL" id="BARU01046213">
    <property type="protein sequence ID" value="GAI00255.1"/>
    <property type="molecule type" value="Genomic_DNA"/>
</dbReference>
<organism evidence="1">
    <name type="scientific">marine sediment metagenome</name>
    <dbReference type="NCBI Taxonomy" id="412755"/>
    <lineage>
        <taxon>unclassified sequences</taxon>
        <taxon>metagenomes</taxon>
        <taxon>ecological metagenomes</taxon>
    </lineage>
</organism>